<proteinExistence type="inferred from homology"/>
<evidence type="ECO:0000256" key="6">
    <source>
        <dbReference type="ARBA" id="ARBA00022576"/>
    </source>
</evidence>
<evidence type="ECO:0000256" key="9">
    <source>
        <dbReference type="ARBA" id="ARBA00022962"/>
    </source>
</evidence>
<dbReference type="Gene3D" id="3.60.20.10">
    <property type="entry name" value="Glutamine Phosphoribosylpyrophosphate, subunit 1, domain 1"/>
    <property type="match status" value="1"/>
</dbReference>
<dbReference type="InterPro" id="IPR029055">
    <property type="entry name" value="Ntn_hydrolases_N"/>
</dbReference>
<keyword evidence="9" id="KW-0315">Glutamine amidotransferase</keyword>
<dbReference type="EC" id="2.6.1.16" evidence="3 10"/>
<evidence type="ECO:0000256" key="5">
    <source>
        <dbReference type="ARBA" id="ARBA00022490"/>
    </source>
</evidence>
<feature type="active site" description="For Fru-6P isomerization activity" evidence="10">
    <location>
        <position position="617"/>
    </location>
</feature>
<evidence type="ECO:0000256" key="1">
    <source>
        <dbReference type="ARBA" id="ARBA00001031"/>
    </source>
</evidence>
<dbReference type="InterPro" id="IPR001347">
    <property type="entry name" value="SIS_dom"/>
</dbReference>
<dbReference type="InterPro" id="IPR047084">
    <property type="entry name" value="GFAT_N"/>
</dbReference>
<feature type="domain" description="Glutamine amidotransferase type-2" evidence="11">
    <location>
        <begin position="2"/>
        <end position="219"/>
    </location>
</feature>
<dbReference type="HAMAP" id="MF_00164">
    <property type="entry name" value="GlmS"/>
    <property type="match status" value="1"/>
</dbReference>
<evidence type="ECO:0000256" key="2">
    <source>
        <dbReference type="ARBA" id="ARBA00004496"/>
    </source>
</evidence>
<dbReference type="CDD" id="cd00714">
    <property type="entry name" value="GFAT"/>
    <property type="match status" value="1"/>
</dbReference>
<dbReference type="Pfam" id="PF13522">
    <property type="entry name" value="GATase_6"/>
    <property type="match status" value="1"/>
</dbReference>
<keyword evidence="8" id="KW-0677">Repeat</keyword>
<dbReference type="FunFam" id="3.40.50.10490:FF:000002">
    <property type="entry name" value="Glutamine--fructose-6-phosphate aminotransferase [isomerizing]"/>
    <property type="match status" value="1"/>
</dbReference>
<comment type="subcellular location">
    <subcellularLocation>
        <location evidence="2 10">Cytoplasm</location>
    </subcellularLocation>
</comment>
<dbReference type="GO" id="GO:0006002">
    <property type="term" value="P:fructose 6-phosphate metabolic process"/>
    <property type="evidence" value="ECO:0007669"/>
    <property type="project" value="TreeGrafter"/>
</dbReference>
<dbReference type="FunFam" id="3.60.20.10:FF:000006">
    <property type="entry name" value="Glutamine--fructose-6-phosphate aminotransferase [isomerizing]"/>
    <property type="match status" value="1"/>
</dbReference>
<protein>
    <recommendedName>
        <fullName evidence="4 10">Glutamine--fructose-6-phosphate aminotransferase [isomerizing]</fullName>
        <ecNumber evidence="3 10">2.6.1.16</ecNumber>
    </recommendedName>
    <alternativeName>
        <fullName evidence="10">D-fructose-6-phosphate amidotransferase</fullName>
    </alternativeName>
    <alternativeName>
        <fullName evidence="10">GFAT</fullName>
    </alternativeName>
    <alternativeName>
        <fullName evidence="10">Glucosamine-6-phosphate synthase</fullName>
    </alternativeName>
    <alternativeName>
        <fullName evidence="10">Hexosephosphate aminotransferase</fullName>
    </alternativeName>
    <alternativeName>
        <fullName evidence="10">L-glutamine--D-fructose-6-phosphate amidotransferase</fullName>
    </alternativeName>
</protein>
<feature type="domain" description="SIS" evidence="12">
    <location>
        <begin position="471"/>
        <end position="612"/>
    </location>
</feature>
<dbReference type="InterPro" id="IPR035466">
    <property type="entry name" value="GlmS/AgaS_SIS"/>
</dbReference>
<dbReference type="PANTHER" id="PTHR10937:SF0">
    <property type="entry name" value="GLUTAMINE--FRUCTOSE-6-PHOSPHATE TRANSAMINASE (ISOMERIZING)"/>
    <property type="match status" value="1"/>
</dbReference>
<dbReference type="AlphaFoldDB" id="A0A1F8GAW8"/>
<dbReference type="GO" id="GO:0097367">
    <property type="term" value="F:carbohydrate derivative binding"/>
    <property type="evidence" value="ECO:0007669"/>
    <property type="project" value="InterPro"/>
</dbReference>
<dbReference type="NCBIfam" id="TIGR01135">
    <property type="entry name" value="glmS"/>
    <property type="match status" value="1"/>
</dbReference>
<evidence type="ECO:0000256" key="4">
    <source>
        <dbReference type="ARBA" id="ARBA00016090"/>
    </source>
</evidence>
<comment type="subunit">
    <text evidence="10">Homodimer.</text>
</comment>
<dbReference type="GO" id="GO:0005829">
    <property type="term" value="C:cytosol"/>
    <property type="evidence" value="ECO:0007669"/>
    <property type="project" value="TreeGrafter"/>
</dbReference>
<evidence type="ECO:0000259" key="11">
    <source>
        <dbReference type="PROSITE" id="PS51278"/>
    </source>
</evidence>
<comment type="caution">
    <text evidence="13">The sequence shown here is derived from an EMBL/GenBank/DDBJ whole genome shotgun (WGS) entry which is preliminary data.</text>
</comment>
<dbReference type="Gene3D" id="3.40.50.10490">
    <property type="entry name" value="Glucose-6-phosphate isomerase like protein, domain 1"/>
    <property type="match status" value="2"/>
</dbReference>
<evidence type="ECO:0000256" key="7">
    <source>
        <dbReference type="ARBA" id="ARBA00022679"/>
    </source>
</evidence>
<dbReference type="NCBIfam" id="NF001484">
    <property type="entry name" value="PRK00331.1"/>
    <property type="match status" value="1"/>
</dbReference>
<feature type="initiator methionine" description="Removed" evidence="10">
    <location>
        <position position="1"/>
    </location>
</feature>
<evidence type="ECO:0000313" key="13">
    <source>
        <dbReference type="EMBL" id="OGN22532.1"/>
    </source>
</evidence>
<dbReference type="EMBL" id="MGKI01000011">
    <property type="protein sequence ID" value="OGN22532.1"/>
    <property type="molecule type" value="Genomic_DNA"/>
</dbReference>
<evidence type="ECO:0000256" key="10">
    <source>
        <dbReference type="HAMAP-Rule" id="MF_00164"/>
    </source>
</evidence>
<name>A0A1F8GAW8_9BACT</name>
<reference evidence="13 14" key="1">
    <citation type="journal article" date="2016" name="Nat. Commun.">
        <title>Thousands of microbial genomes shed light on interconnected biogeochemical processes in an aquifer system.</title>
        <authorList>
            <person name="Anantharaman K."/>
            <person name="Brown C.T."/>
            <person name="Hug L.A."/>
            <person name="Sharon I."/>
            <person name="Castelle C.J."/>
            <person name="Probst A.J."/>
            <person name="Thomas B.C."/>
            <person name="Singh A."/>
            <person name="Wilkins M.J."/>
            <person name="Karaoz U."/>
            <person name="Brodie E.L."/>
            <person name="Williams K.H."/>
            <person name="Hubbard S.S."/>
            <person name="Banfield J.F."/>
        </authorList>
    </citation>
    <scope>NUCLEOTIDE SEQUENCE [LARGE SCALE GENOMIC DNA]</scope>
</reference>
<dbReference type="GO" id="GO:0005975">
    <property type="term" value="P:carbohydrate metabolic process"/>
    <property type="evidence" value="ECO:0007669"/>
    <property type="project" value="UniProtKB-UniRule"/>
</dbReference>
<comment type="function">
    <text evidence="10">Catalyzes the first step in hexosamine metabolism, converting fructose-6P into glucosamine-6P using glutamine as a nitrogen source.</text>
</comment>
<comment type="catalytic activity">
    <reaction evidence="1 10">
        <text>D-fructose 6-phosphate + L-glutamine = D-glucosamine 6-phosphate + L-glutamate</text>
        <dbReference type="Rhea" id="RHEA:13237"/>
        <dbReference type="ChEBI" id="CHEBI:29985"/>
        <dbReference type="ChEBI" id="CHEBI:58359"/>
        <dbReference type="ChEBI" id="CHEBI:58725"/>
        <dbReference type="ChEBI" id="CHEBI:61527"/>
        <dbReference type="EC" id="2.6.1.16"/>
    </reaction>
</comment>
<dbReference type="GO" id="GO:0006047">
    <property type="term" value="P:UDP-N-acetylglucosamine metabolic process"/>
    <property type="evidence" value="ECO:0007669"/>
    <property type="project" value="TreeGrafter"/>
</dbReference>
<evidence type="ECO:0000259" key="12">
    <source>
        <dbReference type="PROSITE" id="PS51464"/>
    </source>
</evidence>
<dbReference type="SUPFAM" id="SSF56235">
    <property type="entry name" value="N-terminal nucleophile aminohydrolases (Ntn hydrolases)"/>
    <property type="match status" value="1"/>
</dbReference>
<dbReference type="CDD" id="cd05008">
    <property type="entry name" value="SIS_GlmS_GlmD_1"/>
    <property type="match status" value="1"/>
</dbReference>
<gene>
    <name evidence="10" type="primary">glmS</name>
    <name evidence="13" type="ORF">A2918_02100</name>
</gene>
<feature type="active site" description="Nucleophile; for GATase activity" evidence="10">
    <location>
        <position position="2"/>
    </location>
</feature>
<feature type="domain" description="SIS" evidence="12">
    <location>
        <begin position="300"/>
        <end position="439"/>
    </location>
</feature>
<dbReference type="InterPro" id="IPR035490">
    <property type="entry name" value="GlmS/FrlB_SIS"/>
</dbReference>
<evidence type="ECO:0000256" key="8">
    <source>
        <dbReference type="ARBA" id="ARBA00022737"/>
    </source>
</evidence>
<dbReference type="FunFam" id="3.40.50.10490:FF:000001">
    <property type="entry name" value="Glutamine--fructose-6-phosphate aminotransferase [isomerizing]"/>
    <property type="match status" value="1"/>
</dbReference>
<dbReference type="Proteomes" id="UP000178227">
    <property type="component" value="Unassembled WGS sequence"/>
</dbReference>
<keyword evidence="7 10" id="KW-0808">Transferase</keyword>
<dbReference type="GO" id="GO:0006487">
    <property type="term" value="P:protein N-linked glycosylation"/>
    <property type="evidence" value="ECO:0007669"/>
    <property type="project" value="TreeGrafter"/>
</dbReference>
<dbReference type="InterPro" id="IPR005855">
    <property type="entry name" value="GFAT"/>
</dbReference>
<sequence>MCGIFGFVSEDKLNVADIIIDGLKRLEYRGYDSSGLAAVINSKIYSRKQSGRVFELEKVISRSIKSSVAMGHTRWATHGKPTNKNAHPHCDCTGRIHLVHNGIIENHKELKSKLEKRGHIFKSDTDTEVMAHLIEEFSKKYSFEESVRLTLESVVGAYALVIISADAPDTMIVAKKSSPLLVGFAENSKFVASDVSAILPYARRVVYLHDGEFAVITPSDFRVATLDRKKVFRSQELIEQSPVDLAVHGFLSAKDEARKNNFPHFMLKEIYEEPEAVENAIRGRLIVKDGLAKLGGLESVEDKMKRLNRLIISACGTAYLAGLTGEYMLEEYGGMPVEVEYASELRYKKQLFDARTALLSISQSGETADTLEALKEAKRKGVLNLGLVNVVGSSIARETNAGVYNHAGPEVSVASTKAFVSQLAVLSLLTLFVGRQRGMSLVMGKRIASELSTLPEKMRRVLKEAPNIKKIARKYHKHGHFFYLGRKYNYPVALEGALKLKEVSYIHAEGYGAGEMKHGPIAMIDKNFPSMIIAPSDSVYEKVVSNIQEIKARNGKVIAIATEGNKEISKIADDVVYIPKMLEMLTPILSASPLHLFAYYVGVMRGYDVDKPRNLAKSVTVE</sequence>
<dbReference type="CDD" id="cd05009">
    <property type="entry name" value="SIS_GlmS_GlmD_2"/>
    <property type="match status" value="1"/>
</dbReference>
<dbReference type="PROSITE" id="PS51278">
    <property type="entry name" value="GATASE_TYPE_2"/>
    <property type="match status" value="1"/>
</dbReference>
<accession>A0A1F8GAW8</accession>
<keyword evidence="6 10" id="KW-0032">Aminotransferase</keyword>
<dbReference type="GO" id="GO:0046349">
    <property type="term" value="P:amino sugar biosynthetic process"/>
    <property type="evidence" value="ECO:0007669"/>
    <property type="project" value="UniProtKB-ARBA"/>
</dbReference>
<dbReference type="Pfam" id="PF01380">
    <property type="entry name" value="SIS"/>
    <property type="match status" value="2"/>
</dbReference>
<keyword evidence="5 10" id="KW-0963">Cytoplasm</keyword>
<evidence type="ECO:0000256" key="3">
    <source>
        <dbReference type="ARBA" id="ARBA00012916"/>
    </source>
</evidence>
<organism evidence="13 14">
    <name type="scientific">Candidatus Yanofskybacteria bacterium RIFCSPLOWO2_01_FULL_42_49</name>
    <dbReference type="NCBI Taxonomy" id="1802694"/>
    <lineage>
        <taxon>Bacteria</taxon>
        <taxon>Candidatus Yanofskyibacteriota</taxon>
    </lineage>
</organism>
<evidence type="ECO:0000313" key="14">
    <source>
        <dbReference type="Proteomes" id="UP000178227"/>
    </source>
</evidence>
<dbReference type="InterPro" id="IPR017932">
    <property type="entry name" value="GATase_2_dom"/>
</dbReference>
<dbReference type="PANTHER" id="PTHR10937">
    <property type="entry name" value="GLUCOSAMINE--FRUCTOSE-6-PHOSPHATE AMINOTRANSFERASE, ISOMERIZING"/>
    <property type="match status" value="1"/>
</dbReference>
<dbReference type="STRING" id="1802694.A2918_02100"/>
<dbReference type="GO" id="GO:0004360">
    <property type="term" value="F:glutamine-fructose-6-phosphate transaminase (isomerizing) activity"/>
    <property type="evidence" value="ECO:0007669"/>
    <property type="project" value="UniProtKB-UniRule"/>
</dbReference>
<dbReference type="SUPFAM" id="SSF53697">
    <property type="entry name" value="SIS domain"/>
    <property type="match status" value="1"/>
</dbReference>
<dbReference type="InterPro" id="IPR046348">
    <property type="entry name" value="SIS_dom_sf"/>
</dbReference>
<dbReference type="PROSITE" id="PS51464">
    <property type="entry name" value="SIS"/>
    <property type="match status" value="2"/>
</dbReference>